<keyword evidence="3" id="KW-1185">Reference proteome</keyword>
<accession>A0ABP0GA97</accession>
<feature type="region of interest" description="Disordered" evidence="1">
    <location>
        <begin position="224"/>
        <end position="244"/>
    </location>
</feature>
<feature type="region of interest" description="Disordered" evidence="1">
    <location>
        <begin position="326"/>
        <end position="346"/>
    </location>
</feature>
<protein>
    <submittedName>
        <fullName evidence="2">Uncharacterized protein</fullName>
    </submittedName>
</protein>
<evidence type="ECO:0000256" key="1">
    <source>
        <dbReference type="SAM" id="MobiDB-lite"/>
    </source>
</evidence>
<evidence type="ECO:0000313" key="3">
    <source>
        <dbReference type="Proteomes" id="UP001642483"/>
    </source>
</evidence>
<reference evidence="2 3" key="1">
    <citation type="submission" date="2024-02" db="EMBL/GenBank/DDBJ databases">
        <authorList>
            <person name="Daric V."/>
            <person name="Darras S."/>
        </authorList>
    </citation>
    <scope>NUCLEOTIDE SEQUENCE [LARGE SCALE GENOMIC DNA]</scope>
</reference>
<proteinExistence type="predicted"/>
<gene>
    <name evidence="2" type="ORF">CVLEPA_LOCUS19898</name>
</gene>
<organism evidence="2 3">
    <name type="scientific">Clavelina lepadiformis</name>
    <name type="common">Light-bulb sea squirt</name>
    <name type="synonym">Ascidia lepadiformis</name>
    <dbReference type="NCBI Taxonomy" id="159417"/>
    <lineage>
        <taxon>Eukaryota</taxon>
        <taxon>Metazoa</taxon>
        <taxon>Chordata</taxon>
        <taxon>Tunicata</taxon>
        <taxon>Ascidiacea</taxon>
        <taxon>Aplousobranchia</taxon>
        <taxon>Clavelinidae</taxon>
        <taxon>Clavelina</taxon>
    </lineage>
</organism>
<comment type="caution">
    <text evidence="2">The sequence shown here is derived from an EMBL/GenBank/DDBJ whole genome shotgun (WGS) entry which is preliminary data.</text>
</comment>
<evidence type="ECO:0000313" key="2">
    <source>
        <dbReference type="EMBL" id="CAK8687843.1"/>
    </source>
</evidence>
<dbReference type="EMBL" id="CAWYQH010000106">
    <property type="protein sequence ID" value="CAK8687843.1"/>
    <property type="molecule type" value="Genomic_DNA"/>
</dbReference>
<name>A0ABP0GA97_CLALP</name>
<dbReference type="Proteomes" id="UP001642483">
    <property type="component" value="Unassembled WGS sequence"/>
</dbReference>
<sequence>MLTPSSSGGGGRFKCYLIFTTNTVGTFTRNVYDIPPKSWLFTSSVEKKSSNVYEVFGREIYISDVNQMLSDVIKKDNLPFPVQHSTASEAPYEVIIRGDTLYLDNDVTWQGLKKLKILARRMIANNKKLTLKAPEVCQSVSGSTCEQLGKAASATAGRNGRNGISSTSVEIYVYSIDGNVEVISQASNGARGESGGDGVAGSIGRDAIGVPGCSGRCDSRGGYNGGNGGDGSDGQKAGDSGKGGTAKKVIVSAARVSGLFKVTKPMAVGGEKAANGNGGSGGRGGIGGCGKRCEWKTGSGRFSNKRCSRNTDCGLRGLTGSTGKHGRNGDEIYGQRNDGINGDDETNDLKTGSIKAWFSGEDDLLELIYRRAEFDFLKNRTDKALEIFDFLMSTTDEGSSMHTKVIELN</sequence>